<organism evidence="4 5">
    <name type="scientific">Digitaria exilis</name>
    <dbReference type="NCBI Taxonomy" id="1010633"/>
    <lineage>
        <taxon>Eukaryota</taxon>
        <taxon>Viridiplantae</taxon>
        <taxon>Streptophyta</taxon>
        <taxon>Embryophyta</taxon>
        <taxon>Tracheophyta</taxon>
        <taxon>Spermatophyta</taxon>
        <taxon>Magnoliopsida</taxon>
        <taxon>Liliopsida</taxon>
        <taxon>Poales</taxon>
        <taxon>Poaceae</taxon>
        <taxon>PACMAD clade</taxon>
        <taxon>Panicoideae</taxon>
        <taxon>Panicodae</taxon>
        <taxon>Paniceae</taxon>
        <taxon>Anthephorinae</taxon>
        <taxon>Digitaria</taxon>
    </lineage>
</organism>
<dbReference type="OrthoDB" id="682365at2759"/>
<dbReference type="InterPro" id="IPR045005">
    <property type="entry name" value="BPM1-6"/>
</dbReference>
<evidence type="ECO:0000313" key="4">
    <source>
        <dbReference type="EMBL" id="KAF8658681.1"/>
    </source>
</evidence>
<comment type="caution">
    <text evidence="4">The sequence shown here is derived from an EMBL/GenBank/DDBJ whole genome shotgun (WGS) entry which is preliminary data.</text>
</comment>
<dbReference type="Pfam" id="PF24570">
    <property type="entry name" value="BACK_BPM_SPOP"/>
    <property type="match status" value="1"/>
</dbReference>
<evidence type="ECO:0000259" key="3">
    <source>
        <dbReference type="Pfam" id="PF24570"/>
    </source>
</evidence>
<dbReference type="PANTHER" id="PTHR26379">
    <property type="entry name" value="BTB/POZ AND MATH DOMAIN-CONTAINING PROTEIN 1"/>
    <property type="match status" value="1"/>
</dbReference>
<dbReference type="PANTHER" id="PTHR26379:SF314">
    <property type="entry name" value="OS06G0668300 PROTEIN"/>
    <property type="match status" value="1"/>
</dbReference>
<evidence type="ECO:0000256" key="2">
    <source>
        <dbReference type="ARBA" id="ARBA00010846"/>
    </source>
</evidence>
<dbReference type="AlphaFoldDB" id="A0A835AES7"/>
<keyword evidence="5" id="KW-1185">Reference proteome</keyword>
<comment type="pathway">
    <text evidence="1">Protein modification; protein ubiquitination.</text>
</comment>
<accession>A0A835AES7</accession>
<evidence type="ECO:0000313" key="5">
    <source>
        <dbReference type="Proteomes" id="UP000636709"/>
    </source>
</evidence>
<sequence>MPPPATASIEPTDPPYSISVCKFKITGGFEKSYENQERGVATTTTSACGYDWVIDYFPAVWRYGSCWIVLYITLASDSNGPVTVSHRHARRQTKGRDGGGTFLRPAEGFRRAVAEQEGDGRHVPRLRRAHRRAQVRVRRMYTDTSPPELNSEEEDDAKAMAQHLLAAADRYVVDKLICEEKVCGDISVGTAAARLVLAEQHGCSKLKAMCMEFMVATPANLRAVIATEGYNLQASHGKLPIGVV</sequence>
<dbReference type="GO" id="GO:0016567">
    <property type="term" value="P:protein ubiquitination"/>
    <property type="evidence" value="ECO:0007669"/>
    <property type="project" value="InterPro"/>
</dbReference>
<proteinExistence type="inferred from homology"/>
<dbReference type="Proteomes" id="UP000636709">
    <property type="component" value="Unassembled WGS sequence"/>
</dbReference>
<evidence type="ECO:0000256" key="1">
    <source>
        <dbReference type="ARBA" id="ARBA00004906"/>
    </source>
</evidence>
<name>A0A835AES7_9POAL</name>
<feature type="domain" description="BPM/SPOP BACK" evidence="3">
    <location>
        <begin position="190"/>
        <end position="231"/>
    </location>
</feature>
<dbReference type="InterPro" id="IPR056423">
    <property type="entry name" value="BACK_BPM_SPOP"/>
</dbReference>
<gene>
    <name evidence="4" type="ORF">HU200_059155</name>
</gene>
<comment type="similarity">
    <text evidence="2">Belongs to the Tdpoz family.</text>
</comment>
<reference evidence="4" key="1">
    <citation type="submission" date="2020-07" db="EMBL/GenBank/DDBJ databases">
        <title>Genome sequence and genetic diversity analysis of an under-domesticated orphan crop, white fonio (Digitaria exilis).</title>
        <authorList>
            <person name="Bennetzen J.L."/>
            <person name="Chen S."/>
            <person name="Ma X."/>
            <person name="Wang X."/>
            <person name="Yssel A.E.J."/>
            <person name="Chaluvadi S.R."/>
            <person name="Johnson M."/>
            <person name="Gangashetty P."/>
            <person name="Hamidou F."/>
            <person name="Sanogo M.D."/>
            <person name="Zwaenepoel A."/>
            <person name="Wallace J."/>
            <person name="Van De Peer Y."/>
            <person name="Van Deynze A."/>
        </authorList>
    </citation>
    <scope>NUCLEOTIDE SEQUENCE</scope>
    <source>
        <tissue evidence="4">Leaves</tissue>
    </source>
</reference>
<protein>
    <recommendedName>
        <fullName evidence="3">BPM/SPOP BACK domain-containing protein</fullName>
    </recommendedName>
</protein>
<dbReference type="Gene3D" id="3.30.710.10">
    <property type="entry name" value="Potassium Channel Kv1.1, Chain A"/>
    <property type="match status" value="1"/>
</dbReference>
<dbReference type="InterPro" id="IPR011333">
    <property type="entry name" value="SKP1/BTB/POZ_sf"/>
</dbReference>
<dbReference type="EMBL" id="JACEFO010002479">
    <property type="protein sequence ID" value="KAF8658681.1"/>
    <property type="molecule type" value="Genomic_DNA"/>
</dbReference>